<evidence type="ECO:0000256" key="1">
    <source>
        <dbReference type="ARBA" id="ARBA00001957"/>
    </source>
</evidence>
<dbReference type="Gene3D" id="3.30.300.30">
    <property type="match status" value="1"/>
</dbReference>
<dbReference type="InterPro" id="IPR045851">
    <property type="entry name" value="AMP-bd_C_sf"/>
</dbReference>
<dbReference type="Pfam" id="PF00550">
    <property type="entry name" value="PP-binding"/>
    <property type="match status" value="1"/>
</dbReference>
<proteinExistence type="predicted"/>
<dbReference type="InterPro" id="IPR020806">
    <property type="entry name" value="PKS_PP-bd"/>
</dbReference>
<dbReference type="PROSITE" id="PS00012">
    <property type="entry name" value="PHOSPHOPANTETHEINE"/>
    <property type="match status" value="1"/>
</dbReference>
<dbReference type="PROSITE" id="PS00455">
    <property type="entry name" value="AMP_BINDING"/>
    <property type="match status" value="1"/>
</dbReference>
<keyword evidence="7" id="KW-1185">Reference proteome</keyword>
<dbReference type="Gene3D" id="3.40.50.12780">
    <property type="entry name" value="N-terminal domain of ligase-like"/>
    <property type="match status" value="1"/>
</dbReference>
<dbReference type="InterPro" id="IPR006162">
    <property type="entry name" value="Ppantetheine_attach_site"/>
</dbReference>
<dbReference type="InterPro" id="IPR042099">
    <property type="entry name" value="ANL_N_sf"/>
</dbReference>
<dbReference type="Pfam" id="PF13193">
    <property type="entry name" value="AMP-binding_C"/>
    <property type="match status" value="1"/>
</dbReference>
<organism evidence="6 7">
    <name type="scientific">Paractinoplanes rhizophilus</name>
    <dbReference type="NCBI Taxonomy" id="1416877"/>
    <lineage>
        <taxon>Bacteria</taxon>
        <taxon>Bacillati</taxon>
        <taxon>Actinomycetota</taxon>
        <taxon>Actinomycetes</taxon>
        <taxon>Micromonosporales</taxon>
        <taxon>Micromonosporaceae</taxon>
        <taxon>Paractinoplanes</taxon>
    </lineage>
</organism>
<dbReference type="Gene3D" id="1.10.1200.10">
    <property type="entry name" value="ACP-like"/>
    <property type="match status" value="1"/>
</dbReference>
<dbReference type="Pfam" id="PF00501">
    <property type="entry name" value="AMP-binding"/>
    <property type="match status" value="1"/>
</dbReference>
<dbReference type="Proteomes" id="UP001596548">
    <property type="component" value="Unassembled WGS sequence"/>
</dbReference>
<dbReference type="InterPro" id="IPR023213">
    <property type="entry name" value="CAT-like_dom_sf"/>
</dbReference>
<dbReference type="SMART" id="SM00823">
    <property type="entry name" value="PKS_PP"/>
    <property type="match status" value="1"/>
</dbReference>
<evidence type="ECO:0000313" key="7">
    <source>
        <dbReference type="Proteomes" id="UP001596548"/>
    </source>
</evidence>
<dbReference type="Gene3D" id="3.30.559.10">
    <property type="entry name" value="Chloramphenicol acetyltransferase-like domain"/>
    <property type="match status" value="1"/>
</dbReference>
<feature type="compositionally biased region" description="Basic and acidic residues" evidence="4">
    <location>
        <begin position="600"/>
        <end position="609"/>
    </location>
</feature>
<accession>A0ABW2HVD7</accession>
<keyword evidence="3" id="KW-0597">Phosphoprotein</keyword>
<dbReference type="InterPro" id="IPR025110">
    <property type="entry name" value="AMP-bd_C"/>
</dbReference>
<evidence type="ECO:0000313" key="6">
    <source>
        <dbReference type="EMBL" id="MFC7275540.1"/>
    </source>
</evidence>
<dbReference type="InterPro" id="IPR009081">
    <property type="entry name" value="PP-bd_ACP"/>
</dbReference>
<dbReference type="Pfam" id="PF00668">
    <property type="entry name" value="Condensation"/>
    <property type="match status" value="1"/>
</dbReference>
<dbReference type="PROSITE" id="PS50075">
    <property type="entry name" value="CARRIER"/>
    <property type="match status" value="1"/>
</dbReference>
<protein>
    <submittedName>
        <fullName evidence="6">AMP-binding protein</fullName>
    </submittedName>
</protein>
<dbReference type="RefSeq" id="WP_378968766.1">
    <property type="nucleotide sequence ID" value="NZ_JBHTBJ010000010.1"/>
</dbReference>
<evidence type="ECO:0000256" key="2">
    <source>
        <dbReference type="ARBA" id="ARBA00022450"/>
    </source>
</evidence>
<keyword evidence="2" id="KW-0596">Phosphopantetheine</keyword>
<gene>
    <name evidence="6" type="ORF">ACFQS1_16245</name>
</gene>
<dbReference type="SUPFAM" id="SSF47336">
    <property type="entry name" value="ACP-like"/>
    <property type="match status" value="1"/>
</dbReference>
<feature type="region of interest" description="Disordered" evidence="4">
    <location>
        <begin position="580"/>
        <end position="618"/>
    </location>
</feature>
<name>A0ABW2HVD7_9ACTN</name>
<dbReference type="EMBL" id="JBHTBJ010000010">
    <property type="protein sequence ID" value="MFC7275540.1"/>
    <property type="molecule type" value="Genomic_DNA"/>
</dbReference>
<dbReference type="PANTHER" id="PTHR45527:SF1">
    <property type="entry name" value="FATTY ACID SYNTHASE"/>
    <property type="match status" value="1"/>
</dbReference>
<evidence type="ECO:0000259" key="5">
    <source>
        <dbReference type="PROSITE" id="PS50075"/>
    </source>
</evidence>
<dbReference type="InterPro" id="IPR036736">
    <property type="entry name" value="ACP-like_sf"/>
</dbReference>
<feature type="region of interest" description="Disordered" evidence="4">
    <location>
        <begin position="962"/>
        <end position="981"/>
    </location>
</feature>
<dbReference type="InterPro" id="IPR020845">
    <property type="entry name" value="AMP-binding_CS"/>
</dbReference>
<evidence type="ECO:0000256" key="4">
    <source>
        <dbReference type="SAM" id="MobiDB-lite"/>
    </source>
</evidence>
<reference evidence="7" key="1">
    <citation type="journal article" date="2019" name="Int. J. Syst. Evol. Microbiol.">
        <title>The Global Catalogue of Microorganisms (GCM) 10K type strain sequencing project: providing services to taxonomists for standard genome sequencing and annotation.</title>
        <authorList>
            <consortium name="The Broad Institute Genomics Platform"/>
            <consortium name="The Broad Institute Genome Sequencing Center for Infectious Disease"/>
            <person name="Wu L."/>
            <person name="Ma J."/>
        </authorList>
    </citation>
    <scope>NUCLEOTIDE SEQUENCE [LARGE SCALE GENOMIC DNA]</scope>
    <source>
        <strain evidence="7">XZYJT-10</strain>
    </source>
</reference>
<dbReference type="InterPro" id="IPR000873">
    <property type="entry name" value="AMP-dep_synth/lig_dom"/>
</dbReference>
<feature type="domain" description="Carrier" evidence="5">
    <location>
        <begin position="981"/>
        <end position="1056"/>
    </location>
</feature>
<dbReference type="InterPro" id="IPR001242">
    <property type="entry name" value="Condensation_dom"/>
</dbReference>
<evidence type="ECO:0000256" key="3">
    <source>
        <dbReference type="ARBA" id="ARBA00022553"/>
    </source>
</evidence>
<dbReference type="SUPFAM" id="SSF56801">
    <property type="entry name" value="Acetyl-CoA synthetase-like"/>
    <property type="match status" value="1"/>
</dbReference>
<feature type="region of interest" description="Disordered" evidence="4">
    <location>
        <begin position="202"/>
        <end position="224"/>
    </location>
</feature>
<dbReference type="Gene3D" id="3.30.559.30">
    <property type="entry name" value="Nonribosomal peptide synthetase, condensation domain"/>
    <property type="match status" value="1"/>
</dbReference>
<sequence>MSSSQSEPAAGSWRSLDPGSRAMWMLHQLDPGSAVANVAVGLECDAYLDSTLLGAVVESVIARHPELRSAFTEQDGVPVRRIRDLAELDVTVEVQTAAYGDELDEAMRAFVARPFDLERDLLLRVGLWLLGDGCAVLFTAHHVVFDGRSAELLVEEVAFGYESMSAGRLGLTLPSAPDLGAPAEPRADEVRYWQTALAEMSPDRSPLNGARPDPERPTFRGSLVSRSLSPAASNALATLRHRSRASDNVVLLALFAVALQRHGADPRLAIGLPVDLRTADTLRAIGYHVNTLPILTGIDLGLGMESAVQHTRDAVLLGLQHRDTAVDGLSLAPHGQGAGAWRTSLFRYLFTYIPRTSRDAWIGGGAARQIERRRWHHGVSRLDLELYVEHFEKSLVLSAAFSTEVLDRPYVEAFLARMEQLLLSAAEHPDRPLRSLDFWTAADRAVTAPAGSSESAPGPGLLNRWTTLAAADPGAPAVEVNGTVITRRALDRAAGELCDRLIDAGVKPGDVVALRMRRGPALAAAVLAVWAAGAAFLALSPDGVPVHATEQCEDAGVVVLVSDDGLADANDWWSDGRPHLIAAEPGPAESLPGGVGEPHAVGESDERQGLDGTRPGAVAGPESLAYVIFTSGTTGRPKGVRVRHGELESTIAAMADLLGPEASRRTAWTTVFTFDVSVLELVLPLVRGHVLLPFAEPVGLEQDATGSLWNAAPTLVQATPTVWRLLLPSLARDALAGVTTLCGGEPLTSDLAAALVGAGARLFNVYGPTEATVWATGELVEDPTDITVGRPLTGRRAYVLDAAREPLPPGLPGEVWLAGSLAEGYAGRPQETADRFVRHPLLGRVYRTGDLGSWGFDGRLRLAGRNDRQVKVRGTRIELDAVEASLLTHPDVLEVAVVRRGTGLEASLAGFIRTGSAETDPTEIRSWLRGRLPEAAVPSSLRLVDRLPRTANDKLDRRALEAMETADPATPIPADDTEPEGAVEPTVEALIRLWAALLEHPEPGPHTHFFDAGGHSLLAARLSARVRAATGLTLSLRDVYEAPTPALLAARLAEFGQDDAAGEASR</sequence>
<comment type="cofactor">
    <cofactor evidence="1">
        <name>pantetheine 4'-phosphate</name>
        <dbReference type="ChEBI" id="CHEBI:47942"/>
    </cofactor>
</comment>
<comment type="caution">
    <text evidence="6">The sequence shown here is derived from an EMBL/GenBank/DDBJ whole genome shotgun (WGS) entry which is preliminary data.</text>
</comment>
<dbReference type="SUPFAM" id="SSF52777">
    <property type="entry name" value="CoA-dependent acyltransferases"/>
    <property type="match status" value="2"/>
</dbReference>
<dbReference type="PANTHER" id="PTHR45527">
    <property type="entry name" value="NONRIBOSOMAL PEPTIDE SYNTHETASE"/>
    <property type="match status" value="1"/>
</dbReference>